<evidence type="ECO:0000313" key="1">
    <source>
        <dbReference type="EMBL" id="KAK8836359.1"/>
    </source>
</evidence>
<evidence type="ECO:0008006" key="3">
    <source>
        <dbReference type="Google" id="ProtNLM"/>
    </source>
</evidence>
<protein>
    <recommendedName>
        <fullName evidence="3">Ankyrin repeat protein</fullName>
    </recommendedName>
</protein>
<dbReference type="EMBL" id="JAPFFF010000066">
    <property type="protein sequence ID" value="KAK8836359.1"/>
    <property type="molecule type" value="Genomic_DNA"/>
</dbReference>
<dbReference type="Proteomes" id="UP001470230">
    <property type="component" value="Unassembled WGS sequence"/>
</dbReference>
<dbReference type="Gene3D" id="1.25.40.20">
    <property type="entry name" value="Ankyrin repeat-containing domain"/>
    <property type="match status" value="1"/>
</dbReference>
<gene>
    <name evidence="1" type="ORF">M9Y10_039702</name>
</gene>
<organism evidence="1 2">
    <name type="scientific">Tritrichomonas musculus</name>
    <dbReference type="NCBI Taxonomy" id="1915356"/>
    <lineage>
        <taxon>Eukaryota</taxon>
        <taxon>Metamonada</taxon>
        <taxon>Parabasalia</taxon>
        <taxon>Tritrichomonadida</taxon>
        <taxon>Tritrichomonadidae</taxon>
        <taxon>Tritrichomonas</taxon>
    </lineage>
</organism>
<comment type="caution">
    <text evidence="1">The sequence shown here is derived from an EMBL/GenBank/DDBJ whole genome shotgun (WGS) entry which is preliminary data.</text>
</comment>
<name>A0ABR2GQZ7_9EUKA</name>
<accession>A0ABR2GQZ7</accession>
<dbReference type="InterPro" id="IPR036770">
    <property type="entry name" value="Ankyrin_rpt-contain_sf"/>
</dbReference>
<keyword evidence="2" id="KW-1185">Reference proteome</keyword>
<sequence length="105" mass="12398">MIEQFLKQRNEIMEYLLKQEGIDPSISVDLINTPLIEAAKENNDVAVGLILDFYGDNIKYQGKQIHEAIQVIKKQSERIENENRCYYTSEFWTRFLILKINQMLT</sequence>
<evidence type="ECO:0000313" key="2">
    <source>
        <dbReference type="Proteomes" id="UP001470230"/>
    </source>
</evidence>
<reference evidence="1 2" key="1">
    <citation type="submission" date="2024-04" db="EMBL/GenBank/DDBJ databases">
        <title>Tritrichomonas musculus Genome.</title>
        <authorList>
            <person name="Alves-Ferreira E."/>
            <person name="Grigg M."/>
            <person name="Lorenzi H."/>
            <person name="Galac M."/>
        </authorList>
    </citation>
    <scope>NUCLEOTIDE SEQUENCE [LARGE SCALE GENOMIC DNA]</scope>
    <source>
        <strain evidence="1 2">EAF2021</strain>
    </source>
</reference>
<proteinExistence type="predicted"/>